<name>F4LMP2_TREBD</name>
<evidence type="ECO:0000313" key="1">
    <source>
        <dbReference type="EMBL" id="AEE16789.1"/>
    </source>
</evidence>
<dbReference type="EMBL" id="CP002696">
    <property type="protein sequence ID" value="AEE16789.1"/>
    <property type="molecule type" value="Genomic_DNA"/>
</dbReference>
<gene>
    <name evidence="1" type="ordered locus">Trebr_1365</name>
</gene>
<organism evidence="1 2">
    <name type="scientific">Treponema brennaborense (strain DSM 12168 / CIP 105900 / DD5/3)</name>
    <dbReference type="NCBI Taxonomy" id="906968"/>
    <lineage>
        <taxon>Bacteria</taxon>
        <taxon>Pseudomonadati</taxon>
        <taxon>Spirochaetota</taxon>
        <taxon>Spirochaetia</taxon>
        <taxon>Spirochaetales</taxon>
        <taxon>Treponemataceae</taxon>
        <taxon>Treponema</taxon>
    </lineage>
</organism>
<sequence length="65" mass="7632">MMHSDGGSRASFSYEFSQKETELLAKFFRSYHSMIPEGLEQFRDEMLAFLYSAMTIDEAEAFFRD</sequence>
<dbReference type="KEGG" id="tbe:Trebr_1365"/>
<dbReference type="RefSeq" id="WP_013758494.1">
    <property type="nucleotide sequence ID" value="NC_015500.1"/>
</dbReference>
<dbReference type="OrthoDB" id="361707at2"/>
<reference evidence="2" key="1">
    <citation type="submission" date="2011-04" db="EMBL/GenBank/DDBJ databases">
        <title>The complete genome of Treponema brennaborense DSM 12168.</title>
        <authorList>
            <person name="Lucas S."/>
            <person name="Han J."/>
            <person name="Lapidus A."/>
            <person name="Bruce D."/>
            <person name="Goodwin L."/>
            <person name="Pitluck S."/>
            <person name="Peters L."/>
            <person name="Kyrpides N."/>
            <person name="Mavromatis K."/>
            <person name="Ivanova N."/>
            <person name="Mikhailova N."/>
            <person name="Pagani I."/>
            <person name="Teshima H."/>
            <person name="Detter J.C."/>
            <person name="Tapia R."/>
            <person name="Han C."/>
            <person name="Land M."/>
            <person name="Hauser L."/>
            <person name="Markowitz V."/>
            <person name="Cheng J.-F."/>
            <person name="Hugenholtz P."/>
            <person name="Woyke T."/>
            <person name="Wu D."/>
            <person name="Gronow S."/>
            <person name="Wellnitz S."/>
            <person name="Brambilla E."/>
            <person name="Klenk H.-P."/>
            <person name="Eisen J.A."/>
        </authorList>
    </citation>
    <scope>NUCLEOTIDE SEQUENCE [LARGE SCALE GENOMIC DNA]</scope>
    <source>
        <strain evidence="2">DSM 12168 / CIP 105900 / DD5/3</strain>
    </source>
</reference>
<dbReference type="HOGENOM" id="CLU_206695_0_0_12"/>
<proteinExistence type="predicted"/>
<dbReference type="Proteomes" id="UP000006546">
    <property type="component" value="Chromosome"/>
</dbReference>
<keyword evidence="2" id="KW-1185">Reference proteome</keyword>
<dbReference type="STRING" id="906968.Trebr_1365"/>
<dbReference type="AlphaFoldDB" id="F4LMP2"/>
<evidence type="ECO:0000313" key="2">
    <source>
        <dbReference type="Proteomes" id="UP000006546"/>
    </source>
</evidence>
<accession>F4LMP2</accession>
<protein>
    <submittedName>
        <fullName evidence="1">Uncharacterized protein</fullName>
    </submittedName>
</protein>